<organism evidence="2 3">
    <name type="scientific">Haloechinothrix salitolerans</name>
    <dbReference type="NCBI Taxonomy" id="926830"/>
    <lineage>
        <taxon>Bacteria</taxon>
        <taxon>Bacillati</taxon>
        <taxon>Actinomycetota</taxon>
        <taxon>Actinomycetes</taxon>
        <taxon>Pseudonocardiales</taxon>
        <taxon>Pseudonocardiaceae</taxon>
        <taxon>Haloechinothrix</taxon>
    </lineage>
</organism>
<feature type="transmembrane region" description="Helical" evidence="1">
    <location>
        <begin position="56"/>
        <end position="75"/>
    </location>
</feature>
<sequence length="117" mass="11744">MAGGAWTGFCVLLLGGLALPLVTAYTQIGPTLLSAVTGIIGFAVAGARIGAARRPAVHGMTTAVASYLLFLPIMYGFSQTQIPVVMAVTATAGITGAVAGHLRSWSLSIAANAGNEI</sequence>
<comment type="caution">
    <text evidence="2">The sequence shown here is derived from an EMBL/GenBank/DDBJ whole genome shotgun (WGS) entry which is preliminary data.</text>
</comment>
<keyword evidence="1" id="KW-0812">Transmembrane</keyword>
<reference evidence="3" key="1">
    <citation type="journal article" date="2019" name="Int. J. Syst. Evol. Microbiol.">
        <title>The Global Catalogue of Microorganisms (GCM) 10K type strain sequencing project: providing services to taxonomists for standard genome sequencing and annotation.</title>
        <authorList>
            <consortium name="The Broad Institute Genomics Platform"/>
            <consortium name="The Broad Institute Genome Sequencing Center for Infectious Disease"/>
            <person name="Wu L."/>
            <person name="Ma J."/>
        </authorList>
    </citation>
    <scope>NUCLEOTIDE SEQUENCE [LARGE SCALE GENOMIC DNA]</scope>
    <source>
        <strain evidence="3">KCTC 32255</strain>
    </source>
</reference>
<keyword evidence="1" id="KW-0472">Membrane</keyword>
<evidence type="ECO:0000313" key="3">
    <source>
        <dbReference type="Proteomes" id="UP001596337"/>
    </source>
</evidence>
<name>A0ABW2BW13_9PSEU</name>
<dbReference type="Proteomes" id="UP001596337">
    <property type="component" value="Unassembled WGS sequence"/>
</dbReference>
<feature type="transmembrane region" description="Helical" evidence="1">
    <location>
        <begin position="81"/>
        <end position="102"/>
    </location>
</feature>
<dbReference type="EMBL" id="JBHSXX010000001">
    <property type="protein sequence ID" value="MFC6866417.1"/>
    <property type="molecule type" value="Genomic_DNA"/>
</dbReference>
<keyword evidence="3" id="KW-1185">Reference proteome</keyword>
<evidence type="ECO:0008006" key="4">
    <source>
        <dbReference type="Google" id="ProtNLM"/>
    </source>
</evidence>
<feature type="transmembrane region" description="Helical" evidence="1">
    <location>
        <begin position="28"/>
        <end position="49"/>
    </location>
</feature>
<dbReference type="RefSeq" id="WP_345402043.1">
    <property type="nucleotide sequence ID" value="NZ_BAABLA010000108.1"/>
</dbReference>
<evidence type="ECO:0000256" key="1">
    <source>
        <dbReference type="SAM" id="Phobius"/>
    </source>
</evidence>
<keyword evidence="1" id="KW-1133">Transmembrane helix</keyword>
<gene>
    <name evidence="2" type="ORF">ACFQGD_04600</name>
</gene>
<accession>A0ABW2BW13</accession>
<evidence type="ECO:0000313" key="2">
    <source>
        <dbReference type="EMBL" id="MFC6866417.1"/>
    </source>
</evidence>
<proteinExistence type="predicted"/>
<protein>
    <recommendedName>
        <fullName evidence="4">SPW repeat-containing protein</fullName>
    </recommendedName>
</protein>